<dbReference type="PANTHER" id="PTHR30487">
    <property type="entry name" value="TYPE 4 PREPILIN-LIKE PROTEINS LEADER PEPTIDE-PROCESSING ENZYME"/>
    <property type="match status" value="1"/>
</dbReference>
<evidence type="ECO:0000256" key="1">
    <source>
        <dbReference type="ARBA" id="ARBA00005801"/>
    </source>
</evidence>
<feature type="transmembrane region" description="Helical" evidence="3">
    <location>
        <begin position="218"/>
        <end position="239"/>
    </location>
</feature>
<comment type="caution">
    <text evidence="5">The sequence shown here is derived from an EMBL/GenBank/DDBJ whole genome shotgun (WGS) entry which is preliminary data.</text>
</comment>
<feature type="transmembrane region" description="Helical" evidence="3">
    <location>
        <begin position="89"/>
        <end position="109"/>
    </location>
</feature>
<accession>A0A918ERW2</accession>
<dbReference type="Gene3D" id="1.20.120.1220">
    <property type="match status" value="1"/>
</dbReference>
<keyword evidence="6" id="KW-1185">Reference proteome</keyword>
<feature type="transmembrane region" description="Helical" evidence="3">
    <location>
        <begin position="61"/>
        <end position="82"/>
    </location>
</feature>
<dbReference type="PANTHER" id="PTHR30487:SF0">
    <property type="entry name" value="PREPILIN LEADER PEPTIDASE_N-METHYLTRANSFERASE-RELATED"/>
    <property type="match status" value="1"/>
</dbReference>
<dbReference type="Proteomes" id="UP000620156">
    <property type="component" value="Unassembled WGS sequence"/>
</dbReference>
<feature type="transmembrane region" description="Helical" evidence="3">
    <location>
        <begin position="115"/>
        <end position="134"/>
    </location>
</feature>
<evidence type="ECO:0000256" key="3">
    <source>
        <dbReference type="SAM" id="Phobius"/>
    </source>
</evidence>
<organism evidence="5 6">
    <name type="scientific">Streptomyces ruber</name>
    <dbReference type="NCBI Taxonomy" id="83378"/>
    <lineage>
        <taxon>Bacteria</taxon>
        <taxon>Bacillati</taxon>
        <taxon>Actinomycetota</taxon>
        <taxon>Actinomycetes</taxon>
        <taxon>Kitasatosporales</taxon>
        <taxon>Streptomycetaceae</taxon>
        <taxon>Streptomyces</taxon>
    </lineage>
</organism>
<dbReference type="GO" id="GO:0004190">
    <property type="term" value="F:aspartic-type endopeptidase activity"/>
    <property type="evidence" value="ECO:0007669"/>
    <property type="project" value="InterPro"/>
</dbReference>
<dbReference type="AlphaFoldDB" id="A0A918ERW2"/>
<reference evidence="5" key="2">
    <citation type="submission" date="2020-09" db="EMBL/GenBank/DDBJ databases">
        <authorList>
            <person name="Sun Q."/>
            <person name="Ohkuma M."/>
        </authorList>
    </citation>
    <scope>NUCLEOTIDE SEQUENCE</scope>
    <source>
        <strain evidence="5">JCM 3131</strain>
    </source>
</reference>
<gene>
    <name evidence="5" type="ORF">GCM10010145_35520</name>
</gene>
<evidence type="ECO:0000259" key="4">
    <source>
        <dbReference type="Pfam" id="PF01478"/>
    </source>
</evidence>
<dbReference type="EMBL" id="BMQK01000007">
    <property type="protein sequence ID" value="GGQ62528.1"/>
    <property type="molecule type" value="Genomic_DNA"/>
</dbReference>
<feature type="transmembrane region" description="Helical" evidence="3">
    <location>
        <begin position="181"/>
        <end position="206"/>
    </location>
</feature>
<evidence type="ECO:0000313" key="5">
    <source>
        <dbReference type="EMBL" id="GGQ62528.1"/>
    </source>
</evidence>
<sequence>MSESLLIFLAALWGAAAGGLLPRAAHRLAVPPEEPWRSACPAGHPVRGWLGRARCAPCGHAYGRALPVACVTAVACAVSAAATGPRPELAVWLLLAPVAVLLSLVDLRVHRLPDVLTLPLAGAALVLLGAAALVPGHAGQWRTAVFGALALGGLYLVLFLVRPDGFGFGDVKLGLGLGAVLGWYGWGVVVLGAFAGILFAGLYGLVLALARRIGRRTAYPIGPALIAGAYVALLLGAHAV</sequence>
<dbReference type="InterPro" id="IPR000045">
    <property type="entry name" value="Prepilin_IV_endopep_pep"/>
</dbReference>
<dbReference type="PRINTS" id="PR00864">
    <property type="entry name" value="PREPILNPTASE"/>
</dbReference>
<proteinExistence type="inferred from homology"/>
<dbReference type="GO" id="GO:0005886">
    <property type="term" value="C:plasma membrane"/>
    <property type="evidence" value="ECO:0007669"/>
    <property type="project" value="TreeGrafter"/>
</dbReference>
<dbReference type="RefSeq" id="WP_189217811.1">
    <property type="nucleotide sequence ID" value="NZ_BMQK01000007.1"/>
</dbReference>
<protein>
    <submittedName>
        <fullName evidence="5">Prepilin peptidase</fullName>
    </submittedName>
</protein>
<keyword evidence="3" id="KW-0812">Transmembrane</keyword>
<keyword evidence="3" id="KW-1133">Transmembrane helix</keyword>
<dbReference type="GO" id="GO:0006465">
    <property type="term" value="P:signal peptide processing"/>
    <property type="evidence" value="ECO:0007669"/>
    <property type="project" value="TreeGrafter"/>
</dbReference>
<keyword evidence="3" id="KW-0472">Membrane</keyword>
<comment type="similarity">
    <text evidence="1 2">Belongs to the peptidase A24 family.</text>
</comment>
<name>A0A918ERW2_9ACTN</name>
<evidence type="ECO:0000313" key="6">
    <source>
        <dbReference type="Proteomes" id="UP000620156"/>
    </source>
</evidence>
<dbReference type="InterPro" id="IPR050882">
    <property type="entry name" value="Prepilin_peptidase/N-MTase"/>
</dbReference>
<feature type="domain" description="Prepilin type IV endopeptidase peptidase" evidence="4">
    <location>
        <begin position="94"/>
        <end position="202"/>
    </location>
</feature>
<dbReference type="Pfam" id="PF01478">
    <property type="entry name" value="Peptidase_A24"/>
    <property type="match status" value="1"/>
</dbReference>
<dbReference type="InterPro" id="IPR014032">
    <property type="entry name" value="Peptidase_A24A_bac"/>
</dbReference>
<reference evidence="5" key="1">
    <citation type="journal article" date="2014" name="Int. J. Syst. Evol. Microbiol.">
        <title>Complete genome sequence of Corynebacterium casei LMG S-19264T (=DSM 44701T), isolated from a smear-ripened cheese.</title>
        <authorList>
            <consortium name="US DOE Joint Genome Institute (JGI-PGF)"/>
            <person name="Walter F."/>
            <person name="Albersmeier A."/>
            <person name="Kalinowski J."/>
            <person name="Ruckert C."/>
        </authorList>
    </citation>
    <scope>NUCLEOTIDE SEQUENCE</scope>
    <source>
        <strain evidence="5">JCM 3131</strain>
    </source>
</reference>
<feature type="transmembrane region" description="Helical" evidence="3">
    <location>
        <begin position="141"/>
        <end position="161"/>
    </location>
</feature>
<evidence type="ECO:0000256" key="2">
    <source>
        <dbReference type="RuleBase" id="RU003793"/>
    </source>
</evidence>